<keyword evidence="1" id="KW-0472">Membrane</keyword>
<accession>A0ABT3H9Y0</accession>
<dbReference type="SUPFAM" id="SSF53850">
    <property type="entry name" value="Periplasmic binding protein-like II"/>
    <property type="match status" value="1"/>
</dbReference>
<dbReference type="PANTHER" id="PTHR42941">
    <property type="entry name" value="SLL1037 PROTEIN"/>
    <property type="match status" value="1"/>
</dbReference>
<dbReference type="PANTHER" id="PTHR42941:SF1">
    <property type="entry name" value="SLL1037 PROTEIN"/>
    <property type="match status" value="1"/>
</dbReference>
<keyword evidence="1" id="KW-1133">Transmembrane helix</keyword>
<keyword evidence="3" id="KW-1185">Reference proteome</keyword>
<feature type="transmembrane region" description="Helical" evidence="1">
    <location>
        <begin position="333"/>
        <end position="352"/>
    </location>
</feature>
<feature type="transmembrane region" description="Helical" evidence="1">
    <location>
        <begin position="12"/>
        <end position="33"/>
    </location>
</feature>
<evidence type="ECO:0000313" key="3">
    <source>
        <dbReference type="Proteomes" id="UP001209755"/>
    </source>
</evidence>
<sequence length="456" mass="50241">MAGEREGFSRRLAFAALIGLAIGTAVVLVAVPFGKKEPYQHLTVAAGPRGSDAYQLLSEIAEVVERHSETLRLTVRESGGSSENVGMIRAGTVDLAAVHADTPAVNVIRLVSHLYKDYFQLIARSEAGISSIRDLVGKRIALPPFGTDEFRAFWMLARHYNLAVDDFRWKAMSLPRATEAIARNQVDAVFALRSLHDRLILHLISNADLVGTRLAYVPIDQTRAIAINRPFLDASTIVKGAFDGDPPLPATDIQAPTIERLLVARADLDPMAIRELTGILFEQRLDLIVRTPLADEIAIPNAAIGLAVPLHDGADAYYRRDEPSFIQENAEPLALLVTVIAMVMSAGFALRARLVANRKNRADSYNYQLLALANEARDAESVETLDKCRDSLHEIRESVVVALDTDDVTEEGFQSFAFLWDSVRIGIDQRRAEIDGSRTAVEERKQITTRQPETAQ</sequence>
<reference evidence="3" key="1">
    <citation type="submission" date="2023-07" db="EMBL/GenBank/DDBJ databases">
        <title>Genome sequencing of Purple Non-Sulfur Bacteria from various extreme environments.</title>
        <authorList>
            <person name="Mayer M."/>
        </authorList>
    </citation>
    <scope>NUCLEOTIDE SEQUENCE [LARGE SCALE GENOMIC DNA]</scope>
    <source>
        <strain evidence="3">DSM 17935</strain>
    </source>
</reference>
<dbReference type="Gene3D" id="3.40.190.10">
    <property type="entry name" value="Periplasmic binding protein-like II"/>
    <property type="match status" value="2"/>
</dbReference>
<organism evidence="2 3">
    <name type="scientific">Rhodobium gokarnense</name>
    <dbReference type="NCBI Taxonomy" id="364296"/>
    <lineage>
        <taxon>Bacteria</taxon>
        <taxon>Pseudomonadati</taxon>
        <taxon>Pseudomonadota</taxon>
        <taxon>Alphaproteobacteria</taxon>
        <taxon>Hyphomicrobiales</taxon>
        <taxon>Rhodobiaceae</taxon>
        <taxon>Rhodobium</taxon>
    </lineage>
</organism>
<evidence type="ECO:0000256" key="1">
    <source>
        <dbReference type="SAM" id="Phobius"/>
    </source>
</evidence>
<dbReference type="EMBL" id="JAOQNS010000003">
    <property type="protein sequence ID" value="MCW2307206.1"/>
    <property type="molecule type" value="Genomic_DNA"/>
</dbReference>
<dbReference type="Proteomes" id="UP001209755">
    <property type="component" value="Unassembled WGS sequence"/>
</dbReference>
<dbReference type="InterPro" id="IPR011852">
    <property type="entry name" value="TRAP_TAXI"/>
</dbReference>
<keyword evidence="1" id="KW-0812">Transmembrane</keyword>
<comment type="caution">
    <text evidence="2">The sequence shown here is derived from an EMBL/GenBank/DDBJ whole genome shotgun (WGS) entry which is preliminary data.</text>
</comment>
<protein>
    <submittedName>
        <fullName evidence="2">TRAP transporter TAXI family solute receptor</fullName>
    </submittedName>
</protein>
<evidence type="ECO:0000313" key="2">
    <source>
        <dbReference type="EMBL" id="MCW2307206.1"/>
    </source>
</evidence>
<keyword evidence="2" id="KW-0675">Receptor</keyword>
<proteinExistence type="predicted"/>
<name>A0ABT3H9Y0_9HYPH</name>
<gene>
    <name evidence="2" type="ORF">M2319_001528</name>
</gene>
<dbReference type="NCBIfam" id="TIGR02122">
    <property type="entry name" value="TRAP_TAXI"/>
    <property type="match status" value="1"/>
</dbReference>
<dbReference type="Pfam" id="PF16868">
    <property type="entry name" value="NMT1_3"/>
    <property type="match status" value="1"/>
</dbReference>
<dbReference type="RefSeq" id="WP_264600851.1">
    <property type="nucleotide sequence ID" value="NZ_JAOQNS010000003.1"/>
</dbReference>